<feature type="transmembrane region" description="Helical" evidence="7">
    <location>
        <begin position="326"/>
        <end position="357"/>
    </location>
</feature>
<feature type="transmembrane region" description="Helical" evidence="7">
    <location>
        <begin position="281"/>
        <end position="305"/>
    </location>
</feature>
<proteinExistence type="inferred from homology"/>
<keyword evidence="3" id="KW-1003">Cell membrane</keyword>
<protein>
    <submittedName>
        <fullName evidence="9">FtsX-like permease family protein</fullName>
    </submittedName>
</protein>
<evidence type="ECO:0000256" key="6">
    <source>
        <dbReference type="ARBA" id="ARBA00023136"/>
    </source>
</evidence>
<dbReference type="Pfam" id="PF02687">
    <property type="entry name" value="FtsX"/>
    <property type="match status" value="2"/>
</dbReference>
<evidence type="ECO:0000256" key="3">
    <source>
        <dbReference type="ARBA" id="ARBA00022475"/>
    </source>
</evidence>
<evidence type="ECO:0000256" key="1">
    <source>
        <dbReference type="ARBA" id="ARBA00004651"/>
    </source>
</evidence>
<dbReference type="RefSeq" id="WP_142704174.1">
    <property type="nucleotide sequence ID" value="NZ_VIRS01000005.1"/>
</dbReference>
<evidence type="ECO:0000259" key="8">
    <source>
        <dbReference type="Pfam" id="PF02687"/>
    </source>
</evidence>
<evidence type="ECO:0000256" key="4">
    <source>
        <dbReference type="ARBA" id="ARBA00022692"/>
    </source>
</evidence>
<dbReference type="InterPro" id="IPR003838">
    <property type="entry name" value="ABC3_permease_C"/>
</dbReference>
<name>A0A545AVE5_9ACTN</name>
<evidence type="ECO:0000313" key="10">
    <source>
        <dbReference type="Proteomes" id="UP000317982"/>
    </source>
</evidence>
<feature type="transmembrane region" description="Helical" evidence="7">
    <location>
        <begin position="363"/>
        <end position="382"/>
    </location>
</feature>
<feature type="transmembrane region" description="Helical" evidence="7">
    <location>
        <begin position="509"/>
        <end position="529"/>
    </location>
</feature>
<dbReference type="EMBL" id="VIRS01000005">
    <property type="protein sequence ID" value="TQS45308.1"/>
    <property type="molecule type" value="Genomic_DNA"/>
</dbReference>
<keyword evidence="6 7" id="KW-0472">Membrane</keyword>
<comment type="similarity">
    <text evidence="2">Belongs to the ABC-4 integral membrane protein family. LolC/E subfamily.</text>
</comment>
<dbReference type="InParanoid" id="A0A545AVE5"/>
<evidence type="ECO:0000256" key="2">
    <source>
        <dbReference type="ARBA" id="ARBA00005236"/>
    </source>
</evidence>
<dbReference type="Proteomes" id="UP000317982">
    <property type="component" value="Unassembled WGS sequence"/>
</dbReference>
<keyword evidence="10" id="KW-1185">Reference proteome</keyword>
<accession>A0A545AVE5</accession>
<dbReference type="GO" id="GO:0098797">
    <property type="term" value="C:plasma membrane protein complex"/>
    <property type="evidence" value="ECO:0007669"/>
    <property type="project" value="TreeGrafter"/>
</dbReference>
<dbReference type="PANTHER" id="PTHR30489">
    <property type="entry name" value="LIPOPROTEIN-RELEASING SYSTEM TRANSMEMBRANE PROTEIN LOLE"/>
    <property type="match status" value="1"/>
</dbReference>
<organism evidence="9 10">
    <name type="scientific">Cryptosporangium phraense</name>
    <dbReference type="NCBI Taxonomy" id="2593070"/>
    <lineage>
        <taxon>Bacteria</taxon>
        <taxon>Bacillati</taxon>
        <taxon>Actinomycetota</taxon>
        <taxon>Actinomycetes</taxon>
        <taxon>Cryptosporangiales</taxon>
        <taxon>Cryptosporangiaceae</taxon>
        <taxon>Cryptosporangium</taxon>
    </lineage>
</organism>
<comment type="subcellular location">
    <subcellularLocation>
        <location evidence="1">Cell membrane</location>
        <topology evidence="1">Multi-pass membrane protein</topology>
    </subcellularLocation>
</comment>
<dbReference type="InterPro" id="IPR051447">
    <property type="entry name" value="Lipoprotein-release_system"/>
</dbReference>
<comment type="caution">
    <text evidence="9">The sequence shown here is derived from an EMBL/GenBank/DDBJ whole genome shotgun (WGS) entry which is preliminary data.</text>
</comment>
<dbReference type="AlphaFoldDB" id="A0A545AVE5"/>
<dbReference type="PANTHER" id="PTHR30489:SF0">
    <property type="entry name" value="LIPOPROTEIN-RELEASING SYSTEM TRANSMEMBRANE PROTEIN LOLE"/>
    <property type="match status" value="1"/>
</dbReference>
<feature type="domain" description="ABC3 transporter permease C-terminal" evidence="8">
    <location>
        <begin position="291"/>
        <end position="385"/>
    </location>
</feature>
<feature type="transmembrane region" description="Helical" evidence="7">
    <location>
        <begin position="796"/>
        <end position="825"/>
    </location>
</feature>
<feature type="transmembrane region" description="Helical" evidence="7">
    <location>
        <begin position="757"/>
        <end position="776"/>
    </location>
</feature>
<sequence length="882" mass="90469">MNRLWLAGLVRRQPWRLVGPALGVALAVSLLASLGAFISSAKATMTSRAVSSIAVDWQVQVTGDASASTAAGLVAREPGVRHTEVVGFTQVPGLSTTIDGSTQTTGSGVVLGLPSTYRTAFPDQLRVLTGASEGVLLAQQTASNLHAGPGSRVAIARDGAAPLLVTVAGIVDFPQANSLFQTVGAPAGAQPTAPPDNVVVLPSALYRTFAAPVQRTRPDLVTVQIHAARTHRLPADPAAAYTASTAAARRLEVRGAGSVLVGDNLAAALDAARSDSGYAQILFVFLGLPGAVLATLLTAAVAHAGAGRRRREQALLRIRGVSQPELLRLVTLESVVVGLFGCGVGTAVALVAGATVFSVGIDLPWIAAAVGTGVLITAGTLLRPARRDVGRHTVHQANTVVPVGVRLPPWARYGLDAVALLGAVLVFTAAGHNNYQLVLAPEGVPTIVVSYWALAAPALLWLGGGLVIWRLADLVLGRGRRLVAWLLRPLAAGAAPLLAAGIGRQRRPLVAAVVLLAMSLAFAISTAGFNATYRAQAEADALLTNGADVTVAESPGTTVGPGYAQSLARIHGVRAVEPVQHRYAYVGTDLQDLYGVQPSTIRSVTALQDAYFLAGGTAASLMRMLAAEPDSVLVSSETVKDYQLRLGDRINLRLVDGRTHGQVTVPFHYVGIVAEFPTAPKDSFLVANASYVAQRTGSDAVGTFLIDAGNGESTAVASRVREAVGPLAAVTDIATVRGHIGSSLTSVDLSGLTRIELAYALILAAASAGLVLALGLNERRRSLAIMSAVGAQRRHVSAAVVGESGVLAIAGLGFGALLGGLLTQLLVSILAGVFDPPPSVITVPWAYLGGLAAIVLACVAVVTAGAIRVAGRRGVGALRDLA</sequence>
<dbReference type="GO" id="GO:0044874">
    <property type="term" value="P:lipoprotein localization to outer membrane"/>
    <property type="evidence" value="ECO:0007669"/>
    <property type="project" value="TreeGrafter"/>
</dbReference>
<keyword evidence="4 7" id="KW-0812">Transmembrane</keyword>
<dbReference type="OrthoDB" id="8036472at2"/>
<gene>
    <name evidence="9" type="ORF">FL583_09430</name>
</gene>
<evidence type="ECO:0000313" key="9">
    <source>
        <dbReference type="EMBL" id="TQS45308.1"/>
    </source>
</evidence>
<evidence type="ECO:0000256" key="5">
    <source>
        <dbReference type="ARBA" id="ARBA00022989"/>
    </source>
</evidence>
<feature type="transmembrane region" description="Helical" evidence="7">
    <location>
        <begin position="845"/>
        <end position="869"/>
    </location>
</feature>
<keyword evidence="5 7" id="KW-1133">Transmembrane helix</keyword>
<evidence type="ECO:0000256" key="7">
    <source>
        <dbReference type="SAM" id="Phobius"/>
    </source>
</evidence>
<feature type="domain" description="ABC3 transporter permease C-terminal" evidence="8">
    <location>
        <begin position="759"/>
        <end position="870"/>
    </location>
</feature>
<feature type="transmembrane region" description="Helical" evidence="7">
    <location>
        <begin position="451"/>
        <end position="472"/>
    </location>
</feature>
<reference evidence="9 10" key="1">
    <citation type="submission" date="2019-07" db="EMBL/GenBank/DDBJ databases">
        <title>Cryptosporangium phraense sp. nov., isolated from plant litter.</title>
        <authorList>
            <person name="Suriyachadkun C."/>
        </authorList>
    </citation>
    <scope>NUCLEOTIDE SEQUENCE [LARGE SCALE GENOMIC DNA]</scope>
    <source>
        <strain evidence="9 10">A-T 5661</strain>
    </source>
</reference>
<feature type="transmembrane region" description="Helical" evidence="7">
    <location>
        <begin position="413"/>
        <end position="431"/>
    </location>
</feature>